<dbReference type="Proteomes" id="UP000015350">
    <property type="component" value="Unassembled WGS sequence"/>
</dbReference>
<dbReference type="InterPro" id="IPR050187">
    <property type="entry name" value="Lipid_Phosphate_FormReg"/>
</dbReference>
<accession>S9TI29</accession>
<gene>
    <name evidence="6" type="ORF">K678_08709</name>
</gene>
<feature type="domain" description="DAGKc" evidence="5">
    <location>
        <begin position="1"/>
        <end position="131"/>
    </location>
</feature>
<comment type="caution">
    <text evidence="6">The sequence shown here is derived from an EMBL/GenBank/DDBJ whole genome shotgun (WGS) entry which is preliminary data.</text>
</comment>
<dbReference type="STRING" id="1316936.K678_08709"/>
<dbReference type="Pfam" id="PF19279">
    <property type="entry name" value="YegS_C"/>
    <property type="match status" value="1"/>
</dbReference>
<evidence type="ECO:0000259" key="5">
    <source>
        <dbReference type="PROSITE" id="PS50146"/>
    </source>
</evidence>
<dbReference type="Gene3D" id="2.60.200.40">
    <property type="match status" value="1"/>
</dbReference>
<dbReference type="AlphaFoldDB" id="S9TI29"/>
<dbReference type="EMBL" id="AQPH01000026">
    <property type="protein sequence ID" value="EPY01916.1"/>
    <property type="molecule type" value="Genomic_DNA"/>
</dbReference>
<dbReference type="SUPFAM" id="SSF111331">
    <property type="entry name" value="NAD kinase/diacylglycerol kinase-like"/>
    <property type="match status" value="1"/>
</dbReference>
<dbReference type="eggNOG" id="COG1597">
    <property type="taxonomic scope" value="Bacteria"/>
</dbReference>
<dbReference type="NCBIfam" id="NF040993">
    <property type="entry name" value="MamU"/>
    <property type="match status" value="1"/>
</dbReference>
<organism evidence="6 7">
    <name type="scientific">Magnetospirillum fulvum MGU-K5</name>
    <dbReference type="NCBI Taxonomy" id="1316936"/>
    <lineage>
        <taxon>Bacteria</taxon>
        <taxon>Pseudomonadati</taxon>
        <taxon>Pseudomonadota</taxon>
        <taxon>Alphaproteobacteria</taxon>
        <taxon>Rhodospirillales</taxon>
        <taxon>Rhodospirillaceae</taxon>
        <taxon>Magnetospirillum</taxon>
    </lineage>
</organism>
<evidence type="ECO:0000256" key="3">
    <source>
        <dbReference type="ARBA" id="ARBA00022777"/>
    </source>
</evidence>
<evidence type="ECO:0000313" key="7">
    <source>
        <dbReference type="Proteomes" id="UP000015350"/>
    </source>
</evidence>
<dbReference type="PANTHER" id="PTHR12358">
    <property type="entry name" value="SPHINGOSINE KINASE"/>
    <property type="match status" value="1"/>
</dbReference>
<reference evidence="6 7" key="1">
    <citation type="submission" date="2013-04" db="EMBL/GenBank/DDBJ databases">
        <authorList>
            <person name="Kuznetsov B."/>
            <person name="Ivanovsky R."/>
        </authorList>
    </citation>
    <scope>NUCLEOTIDE SEQUENCE [LARGE SCALE GENOMIC DNA]</scope>
    <source>
        <strain evidence="6 7">MGU-K5</strain>
    </source>
</reference>
<dbReference type="InterPro" id="IPR017438">
    <property type="entry name" value="ATP-NAD_kinase_N"/>
</dbReference>
<keyword evidence="4" id="KW-0067">ATP-binding</keyword>
<dbReference type="Pfam" id="PF00781">
    <property type="entry name" value="DAGK_cat"/>
    <property type="match status" value="1"/>
</dbReference>
<dbReference type="PANTHER" id="PTHR12358:SF54">
    <property type="entry name" value="SPHINGOSINE KINASE RELATED PROTEIN"/>
    <property type="match status" value="1"/>
</dbReference>
<keyword evidence="2" id="KW-0547">Nucleotide-binding</keyword>
<dbReference type="GO" id="GO:0005524">
    <property type="term" value="F:ATP binding"/>
    <property type="evidence" value="ECO:0007669"/>
    <property type="project" value="UniProtKB-KW"/>
</dbReference>
<evidence type="ECO:0000313" key="6">
    <source>
        <dbReference type="EMBL" id="EPY01916.1"/>
    </source>
</evidence>
<dbReference type="Gene3D" id="3.40.50.10330">
    <property type="entry name" value="Probable inorganic polyphosphate/atp-NAD kinase, domain 1"/>
    <property type="match status" value="1"/>
</dbReference>
<dbReference type="InterPro" id="IPR045540">
    <property type="entry name" value="YegS/DAGK_C"/>
</dbReference>
<dbReference type="InterPro" id="IPR001206">
    <property type="entry name" value="Diacylglycerol_kinase_cat_dom"/>
</dbReference>
<evidence type="ECO:0000256" key="2">
    <source>
        <dbReference type="ARBA" id="ARBA00022741"/>
    </source>
</evidence>
<dbReference type="InterPro" id="IPR016064">
    <property type="entry name" value="NAD/diacylglycerol_kinase_sf"/>
</dbReference>
<proteinExistence type="predicted"/>
<evidence type="ECO:0000256" key="1">
    <source>
        <dbReference type="ARBA" id="ARBA00022679"/>
    </source>
</evidence>
<sequence length="302" mass="33297">MRLALVINRSAGGFRRFRPAATVAAIRDAFIERGHQVELRMIGRHDLPACFAALSGRDDLDAVVIGGGDGTILSAVGNGLGRGRPLGILPLGTLNLFARDIGLPLDPIAAARAVAGGGTAAIDLAEVDGHPFAIWASLGMHPWIVRRRDHLQRRRLPKMTAMAVAALRALVHFPEIDVTLTMDRMEPRRVRTPMLFISNNTWRDEPPPLSRQTLDTGRLEVHIATCSGRLSLVWLAVETMMGRWRTSRRLQTFSASEVEVATPRRRVMLSLDGEVVVMLAPLHFRVRPRALTVLIPGRGYER</sequence>
<dbReference type="OrthoDB" id="142078at2"/>
<dbReference type="GO" id="GO:0016301">
    <property type="term" value="F:kinase activity"/>
    <property type="evidence" value="ECO:0007669"/>
    <property type="project" value="UniProtKB-KW"/>
</dbReference>
<dbReference type="PATRIC" id="fig|1316936.3.peg.1738"/>
<name>S9TI29_MAGFU</name>
<keyword evidence="3 6" id="KW-0418">Kinase</keyword>
<dbReference type="PROSITE" id="PS50146">
    <property type="entry name" value="DAGK"/>
    <property type="match status" value="1"/>
</dbReference>
<dbReference type="RefSeq" id="WP_021132078.1">
    <property type="nucleotide sequence ID" value="NZ_AQPH01000026.1"/>
</dbReference>
<keyword evidence="1" id="KW-0808">Transferase</keyword>
<protein>
    <submittedName>
        <fullName evidence="6">Sphingosine kinase</fullName>
    </submittedName>
</protein>
<evidence type="ECO:0000256" key="4">
    <source>
        <dbReference type="ARBA" id="ARBA00022840"/>
    </source>
</evidence>